<dbReference type="Proteomes" id="UP000278792">
    <property type="component" value="Unassembled WGS sequence"/>
</dbReference>
<evidence type="ECO:0000313" key="2">
    <source>
        <dbReference type="Proteomes" id="UP000278792"/>
    </source>
</evidence>
<sequence length="129" mass="14669">MDSERISVSLPSFIHRVGREQANLTRDLASELGCELKRVRRSRNWQLLGEYHQIHALSLALRSLDSLKHKFTIGKLNTVLAQIEPPLTIEQQLAKLLETNPNITLAEMMEVTSCTLSEARTARFENDTL</sequence>
<dbReference type="Pfam" id="PF12614">
    <property type="entry name" value="RRF_GI"/>
    <property type="match status" value="1"/>
</dbReference>
<organism evidence="1 2">
    <name type="scientific">Vibrio ponticus</name>
    <dbReference type="NCBI Taxonomy" id="265668"/>
    <lineage>
        <taxon>Bacteria</taxon>
        <taxon>Pseudomonadati</taxon>
        <taxon>Pseudomonadota</taxon>
        <taxon>Gammaproteobacteria</taxon>
        <taxon>Vibrionales</taxon>
        <taxon>Vibrionaceae</taxon>
        <taxon>Vibrio</taxon>
    </lineage>
</organism>
<comment type="caution">
    <text evidence="1">The sequence shown here is derived from an EMBL/GenBank/DDBJ whole genome shotgun (WGS) entry which is preliminary data.</text>
</comment>
<name>A0A3N3DWS6_9VIBR</name>
<proteinExistence type="predicted"/>
<protein>
    <recommendedName>
        <fullName evidence="3">Ribosome recycling factor</fullName>
    </recommendedName>
</protein>
<dbReference type="RefSeq" id="WP_123782846.1">
    <property type="nucleotide sequence ID" value="NZ_RKIK01000056.1"/>
</dbReference>
<dbReference type="InterPro" id="IPR022253">
    <property type="entry name" value="Ribosome_recyc_fac_bac"/>
</dbReference>
<accession>A0A3N3DWS6</accession>
<evidence type="ECO:0000313" key="1">
    <source>
        <dbReference type="EMBL" id="ROV58971.1"/>
    </source>
</evidence>
<evidence type="ECO:0008006" key="3">
    <source>
        <dbReference type="Google" id="ProtNLM"/>
    </source>
</evidence>
<dbReference type="AlphaFoldDB" id="A0A3N3DWS6"/>
<dbReference type="EMBL" id="RKIK01000056">
    <property type="protein sequence ID" value="ROV58971.1"/>
    <property type="molecule type" value="Genomic_DNA"/>
</dbReference>
<reference evidence="1 2" key="1">
    <citation type="submission" date="2018-11" db="EMBL/GenBank/DDBJ databases">
        <title>Vibrio ponticus strain CAIM 1751 pathogenic for the snapper Lutjanus guttatus.</title>
        <authorList>
            <person name="Soto-Rodriguez S."/>
            <person name="Lozano-Olvera R."/>
            <person name="Gomez-Gil B."/>
        </authorList>
    </citation>
    <scope>NUCLEOTIDE SEQUENCE [LARGE SCALE GENOMIC DNA]</scope>
    <source>
        <strain evidence="1 2">CAIM 1751</strain>
    </source>
</reference>
<gene>
    <name evidence="1" type="ORF">EGH82_15935</name>
</gene>